<sequence length="1404" mass="155287">MLPKVANHIFLHTSRAVAAVQNQTSYTIRNVLQLQSSAGPSTTPTGLNGWNGAGSSSWGSNGTGPGGAKFNAGSRFYNGYTGAGRAVTQANTSTSQDGNAGQNDDREEVAPKRASLNSSKRTRMRRHSLSLGTHGRQERGETLGVLQTVQMHVRSRHAFATSSSNDSTSLPSRPPLVRRNSTAVPPTTSGPIDDIPPTLISSTKPSEPERLSSTDPAAPQSLTEPSNPADEESIKYSPAFLAIKDAMQRKDGAGVLREVQALRTSYPNPTIYEFNMALTALHETRREGEPITLLLETYNDMVQRSIAPNYRTYVTLILALTERDHEVYKSITSLETRMKRRMLHGRPEIAMNPADQKRIEQLKAENNFGSAMAMFEAAAVIGARMKINHAIYHGLLRSCAYHANVDAAIHVYAHLESRPDIYPTSIAFAHLLSVYTNAGDLHGAKEVFNEFKEATKAGRIRWTTFDNAAVPETNVASSTARSQLQVWNKMIEAYFRCGQPAGALRLLETMMDNNAGKESAEVPPPASSTFTHIIAGFCNSGDVPTALSWFDRLLQQGTAARHPFESSLIPARPDQIAWMVMLESLATHGMIEDLNRLFSVLVEIAARDGLEIRATDRLIVLEANVHYLESTPDITPSAAIKVLDFLTEHTIERDLSERHRVIYPRDLSGLVERLFQQYSRFGVSETGIRLAEDLVNYEEAFVQNLEQAANVDSVVEKDRLRHARNVVSSILPSALQAATKKSPPSLQETSRIMRLAYRLRLPPVRTLVPYHLHAYSVASEHGDLEKIKFSTLDHQILLDAALALEGPGRDGKEEQPAIRKYAYKGLAPLLVQLSKNNFQLDSLKTSTIQIISSALYTRLDAKQIQDLFAKLSPPYRHALENKEASSAQNAEKPSIEMYPPLNTVNVDASWSRYVDEWYPSHPGLNALDAYARIHEGIKSNKYPHPATIGRVINGLGRLRQLERVHTLYDIAQIVVASLEGNQHWQSYSWYQIEDQMVIACAHAGDMESAFAHRTRITENGGAPSPDAYGSLIECVKDTTDDTSNAMALFRESQMVGCIPNVYLYNTIISKLAKARKADYALELFQQMKATLGLRPSSITYGAVIAACARVGDAQSAEQLFAEMSSQANFKPRIPPYNTMMQLYTHTKPDRERVLYYYNALLGAGIQPSAHTYKLLIDAYGTIEPVDVDAMERVFKLVESSRSVSLQGSHWAALINAWGCVRKDLDRAIAVFQSIAQHPSSRHSKTPLPDAVTYEALINVLVTHKRMDLAPAYVDQLEQSGVHMTAYIANLLIKGYAAAGDVEQARDIFEGLADPPSGMAAPNNHVPHEHTPSRPTTPPSSPSPSYREPSTWEAMFRAELGNGDRDRAVALLERLRERQFPPAVYNRIRGIMLDDSVSPWPASES</sequence>
<protein>
    <submittedName>
        <fullName evidence="1">Uncharacterized protein</fullName>
    </submittedName>
</protein>
<evidence type="ECO:0000313" key="2">
    <source>
        <dbReference type="Proteomes" id="UP000790709"/>
    </source>
</evidence>
<accession>A0ACB8BZJ4</accession>
<name>A0ACB8BZJ4_9AGAM</name>
<keyword evidence="2" id="KW-1185">Reference proteome</keyword>
<proteinExistence type="predicted"/>
<dbReference type="Proteomes" id="UP000790709">
    <property type="component" value="Unassembled WGS sequence"/>
</dbReference>
<reference evidence="1" key="1">
    <citation type="journal article" date="2021" name="New Phytol.">
        <title>Evolutionary innovations through gain and loss of genes in the ectomycorrhizal Boletales.</title>
        <authorList>
            <person name="Wu G."/>
            <person name="Miyauchi S."/>
            <person name="Morin E."/>
            <person name="Kuo A."/>
            <person name="Drula E."/>
            <person name="Varga T."/>
            <person name="Kohler A."/>
            <person name="Feng B."/>
            <person name="Cao Y."/>
            <person name="Lipzen A."/>
            <person name="Daum C."/>
            <person name="Hundley H."/>
            <person name="Pangilinan J."/>
            <person name="Johnson J."/>
            <person name="Barry K."/>
            <person name="LaButti K."/>
            <person name="Ng V."/>
            <person name="Ahrendt S."/>
            <person name="Min B."/>
            <person name="Choi I.G."/>
            <person name="Park H."/>
            <person name="Plett J.M."/>
            <person name="Magnuson J."/>
            <person name="Spatafora J.W."/>
            <person name="Nagy L.G."/>
            <person name="Henrissat B."/>
            <person name="Grigoriev I.V."/>
            <person name="Yang Z.L."/>
            <person name="Xu J."/>
            <person name="Martin F.M."/>
        </authorList>
    </citation>
    <scope>NUCLEOTIDE SEQUENCE</scope>
    <source>
        <strain evidence="1">KUC20120723A-06</strain>
    </source>
</reference>
<comment type="caution">
    <text evidence="1">The sequence shown here is derived from an EMBL/GenBank/DDBJ whole genome shotgun (WGS) entry which is preliminary data.</text>
</comment>
<dbReference type="EMBL" id="MU266333">
    <property type="protein sequence ID" value="KAH7930317.1"/>
    <property type="molecule type" value="Genomic_DNA"/>
</dbReference>
<organism evidence="1 2">
    <name type="scientific">Leucogyrophana mollusca</name>
    <dbReference type="NCBI Taxonomy" id="85980"/>
    <lineage>
        <taxon>Eukaryota</taxon>
        <taxon>Fungi</taxon>
        <taxon>Dikarya</taxon>
        <taxon>Basidiomycota</taxon>
        <taxon>Agaricomycotina</taxon>
        <taxon>Agaricomycetes</taxon>
        <taxon>Agaricomycetidae</taxon>
        <taxon>Boletales</taxon>
        <taxon>Boletales incertae sedis</taxon>
        <taxon>Leucogyrophana</taxon>
    </lineage>
</organism>
<gene>
    <name evidence="1" type="ORF">BV22DRAFT_71862</name>
</gene>
<evidence type="ECO:0000313" key="1">
    <source>
        <dbReference type="EMBL" id="KAH7930317.1"/>
    </source>
</evidence>